<gene>
    <name evidence="1" type="ORF">MUN82_08925</name>
</gene>
<keyword evidence="2" id="KW-1185">Reference proteome</keyword>
<accession>A0A8T9T524</accession>
<dbReference type="KEGG" id="haei:MUN82_08925"/>
<proteinExistence type="predicted"/>
<organism evidence="1 2">
    <name type="scientific">Hymenobacter aerilatus</name>
    <dbReference type="NCBI Taxonomy" id="2932251"/>
    <lineage>
        <taxon>Bacteria</taxon>
        <taxon>Pseudomonadati</taxon>
        <taxon>Bacteroidota</taxon>
        <taxon>Cytophagia</taxon>
        <taxon>Cytophagales</taxon>
        <taxon>Hymenobacteraceae</taxon>
        <taxon>Hymenobacter</taxon>
    </lineage>
</organism>
<name>A0A8T9T524_9BACT</name>
<evidence type="ECO:0000313" key="2">
    <source>
        <dbReference type="Proteomes" id="UP000829925"/>
    </source>
</evidence>
<dbReference type="Proteomes" id="UP000829925">
    <property type="component" value="Chromosome"/>
</dbReference>
<sequence length="68" mass="8053">MPDLQGTYHSSQDACVRRVFWQHFGQGKQATKILYAARTRPGRPEEDPYELKEEFLHRLLTFGCWVKQ</sequence>
<reference evidence="1 2" key="1">
    <citation type="submission" date="2022-04" db="EMBL/GenBank/DDBJ databases">
        <title>Hymenobacter sp. isolated from the air.</title>
        <authorList>
            <person name="Won M."/>
            <person name="Lee C.-M."/>
            <person name="Woen H.-Y."/>
            <person name="Kwon S.-W."/>
        </authorList>
    </citation>
    <scope>NUCLEOTIDE SEQUENCE [LARGE SCALE GENOMIC DNA]</scope>
    <source>
        <strain evidence="2">5413 J-13</strain>
    </source>
</reference>
<dbReference type="AlphaFoldDB" id="A0A8T9T524"/>
<evidence type="ECO:0000313" key="1">
    <source>
        <dbReference type="EMBL" id="UOR07206.1"/>
    </source>
</evidence>
<dbReference type="EMBL" id="CP095053">
    <property type="protein sequence ID" value="UOR07206.1"/>
    <property type="molecule type" value="Genomic_DNA"/>
</dbReference>
<protein>
    <submittedName>
        <fullName evidence="1">Uncharacterized protein</fullName>
    </submittedName>
</protein>
<dbReference type="RefSeq" id="WP_245096783.1">
    <property type="nucleotide sequence ID" value="NZ_CP095053.1"/>
</dbReference>